<sequence>MGYIEEIREVVGSRPLNLLGVAVAVFNEQGQIKETFFKGLFFHFTSACRHDLKCPSAYSCPCALKDATAFS</sequence>
<dbReference type="EMBL" id="AHFB01000032">
    <property type="protein sequence ID" value="EOO36407.1"/>
    <property type="molecule type" value="Genomic_DNA"/>
</dbReference>
<evidence type="ECO:0008006" key="3">
    <source>
        <dbReference type="Google" id="ProtNLM"/>
    </source>
</evidence>
<reference evidence="1 2" key="1">
    <citation type="submission" date="2012-12" db="EMBL/GenBank/DDBJ databases">
        <title>The Genome Sequence of Bacillus cereus VD133.</title>
        <authorList>
            <consortium name="The Broad Institute Genome Sequencing Platform"/>
            <consortium name="The Broad Institute Genome Sequencing Center for Infectious Disease"/>
            <person name="Feldgarden M."/>
            <person name="Van der Auwera G.A."/>
            <person name="Mahillon J."/>
            <person name="Duprez V."/>
            <person name="Timmery S."/>
            <person name="Mattelet C."/>
            <person name="Dierick K."/>
            <person name="Sun M."/>
            <person name="Yu Z."/>
            <person name="Zhu L."/>
            <person name="Hu X."/>
            <person name="Shank E.B."/>
            <person name="Swiecicka I."/>
            <person name="Hansen B.M."/>
            <person name="Andrup L."/>
            <person name="Walker B."/>
            <person name="Young S.K."/>
            <person name="Zeng Q."/>
            <person name="Gargeya S."/>
            <person name="Fitzgerald M."/>
            <person name="Haas B."/>
            <person name="Abouelleil A."/>
            <person name="Alvarado L."/>
            <person name="Arachchi H.M."/>
            <person name="Berlin A.M."/>
            <person name="Chapman S.B."/>
            <person name="Dewar J."/>
            <person name="Goldberg J."/>
            <person name="Griggs A."/>
            <person name="Gujja S."/>
            <person name="Hansen M."/>
            <person name="Howarth C."/>
            <person name="Imamovic A."/>
            <person name="Larimer J."/>
            <person name="McCowan C."/>
            <person name="Murphy C."/>
            <person name="Neiman D."/>
            <person name="Pearson M."/>
            <person name="Priest M."/>
            <person name="Roberts A."/>
            <person name="Saif S."/>
            <person name="Shea T."/>
            <person name="Sisk P."/>
            <person name="Sykes S."/>
            <person name="Wortman J."/>
            <person name="Nusbaum C."/>
            <person name="Birren B."/>
        </authorList>
    </citation>
    <scope>NUCLEOTIDE SEQUENCE [LARGE SCALE GENOMIC DNA]</scope>
    <source>
        <strain evidence="1 2">VD133</strain>
    </source>
</reference>
<accession>A0A9W5PU71</accession>
<organism evidence="1 2">
    <name type="scientific">Bacillus cereus VD133</name>
    <dbReference type="NCBI Taxonomy" id="1053233"/>
    <lineage>
        <taxon>Bacteria</taxon>
        <taxon>Bacillati</taxon>
        <taxon>Bacillota</taxon>
        <taxon>Bacilli</taxon>
        <taxon>Bacillales</taxon>
        <taxon>Bacillaceae</taxon>
        <taxon>Bacillus</taxon>
        <taxon>Bacillus cereus group</taxon>
    </lineage>
</organism>
<evidence type="ECO:0000313" key="1">
    <source>
        <dbReference type="EMBL" id="EOO36407.1"/>
    </source>
</evidence>
<proteinExistence type="predicted"/>
<dbReference type="Proteomes" id="UP000014018">
    <property type="component" value="Unassembled WGS sequence"/>
</dbReference>
<name>A0A9W5PU71_BACCE</name>
<dbReference type="AlphaFoldDB" id="A0A9W5PU71"/>
<gene>
    <name evidence="1" type="ORF">IIU_01729</name>
</gene>
<protein>
    <recommendedName>
        <fullName evidence="3">DNA mismatch repair protein MutT</fullName>
    </recommendedName>
</protein>
<evidence type="ECO:0000313" key="2">
    <source>
        <dbReference type="Proteomes" id="UP000014018"/>
    </source>
</evidence>
<comment type="caution">
    <text evidence="1">The sequence shown here is derived from an EMBL/GenBank/DDBJ whole genome shotgun (WGS) entry which is preliminary data.</text>
</comment>